<organism evidence="3 4">
    <name type="scientific">Phenylobacterium koreense</name>
    <dbReference type="NCBI Taxonomy" id="266125"/>
    <lineage>
        <taxon>Bacteria</taxon>
        <taxon>Pseudomonadati</taxon>
        <taxon>Pseudomonadota</taxon>
        <taxon>Alphaproteobacteria</taxon>
        <taxon>Caulobacterales</taxon>
        <taxon>Caulobacteraceae</taxon>
        <taxon>Phenylobacterium</taxon>
    </lineage>
</organism>
<dbReference type="PROSITE" id="PS51708">
    <property type="entry name" value="CHAD"/>
    <property type="match status" value="1"/>
</dbReference>
<dbReference type="Pfam" id="PF01928">
    <property type="entry name" value="CYTH"/>
    <property type="match status" value="1"/>
</dbReference>
<dbReference type="InterPro" id="IPR023577">
    <property type="entry name" value="CYTH_domain"/>
</dbReference>
<dbReference type="CDD" id="cd07756">
    <property type="entry name" value="CYTH-like_Pase_CHAD"/>
    <property type="match status" value="1"/>
</dbReference>
<dbReference type="PANTHER" id="PTHR39569:SF1">
    <property type="entry name" value="INORGANIC TRIPHOSPHATASE"/>
    <property type="match status" value="1"/>
</dbReference>
<dbReference type="EMBL" id="JBEPLU010000001">
    <property type="protein sequence ID" value="MET3526584.1"/>
    <property type="molecule type" value="Genomic_DNA"/>
</dbReference>
<feature type="domain" description="CHAD" evidence="2">
    <location>
        <begin position="208"/>
        <end position="490"/>
    </location>
</feature>
<dbReference type="PANTHER" id="PTHR39569">
    <property type="entry name" value="INORGANIC TRIPHOSPHATASE"/>
    <property type="match status" value="1"/>
</dbReference>
<sequence>MSAGEDEIELKFLCEPADLAVVLAAAPPGETSEKTLVSTYYDTSQGDLRRARISLRIREGGGKRVQTLKRGDGFAREEHEVKVEGPGLDLDLPALKEALTSTKRKTLRPIFTVTVLRRQRTFDHGGATIELAADEGEVQAGDRTRRVSEVELELKAGDCRPMFDLARRLSKSAPLYLSFDGKASQGQGLLDGTDRAARRHDKAPLSRGLTAAGAFQAIARNALSQIAANGVVLREADSVEALHQLRVAVRRLRSAVAAFKNVVDDEAAEDIVMELKWLAGACDEARDLDVFAEDAAKFDADGLDLAALAPVVEAARARAHAKACAAVASGRFRELVLDATAWVETGAWLHQGGKASAKRRDMPAEKFAAKALGKRLRALLKSAPDIRGADDTARHAARIAGKKLRYAAEAFASLFDADAKPFIGAIKLLQDELGAANDVAVAAGLIERLRLKGAGLAAARQLLAAREAAKPKAVKAAGKAMDRLAAMRPFWAAI</sequence>
<evidence type="ECO:0000313" key="3">
    <source>
        <dbReference type="EMBL" id="MET3526584.1"/>
    </source>
</evidence>
<dbReference type="Gene3D" id="1.40.20.10">
    <property type="entry name" value="CHAD domain"/>
    <property type="match status" value="1"/>
</dbReference>
<dbReference type="SUPFAM" id="SSF55154">
    <property type="entry name" value="CYTH-like phosphatases"/>
    <property type="match status" value="1"/>
</dbReference>
<proteinExistence type="predicted"/>
<feature type="domain" description="CYTH" evidence="1">
    <location>
        <begin position="5"/>
        <end position="193"/>
    </location>
</feature>
<name>A0ABV2EHS6_9CAUL</name>
<dbReference type="SMART" id="SM01118">
    <property type="entry name" value="CYTH"/>
    <property type="match status" value="1"/>
</dbReference>
<dbReference type="Gene3D" id="2.40.320.10">
    <property type="entry name" value="Hypothetical Protein Pfu-838710-001"/>
    <property type="match status" value="1"/>
</dbReference>
<evidence type="ECO:0000313" key="4">
    <source>
        <dbReference type="Proteomes" id="UP001549110"/>
    </source>
</evidence>
<accession>A0ABV2EHS6</accession>
<dbReference type="RefSeq" id="WP_354297416.1">
    <property type="nucleotide sequence ID" value="NZ_JBEPLU010000001.1"/>
</dbReference>
<dbReference type="Proteomes" id="UP001549110">
    <property type="component" value="Unassembled WGS sequence"/>
</dbReference>
<protein>
    <submittedName>
        <fullName evidence="3">Inorganic triphosphatase YgiF</fullName>
    </submittedName>
</protein>
<comment type="caution">
    <text evidence="3">The sequence shown here is derived from an EMBL/GenBank/DDBJ whole genome shotgun (WGS) entry which is preliminary data.</text>
</comment>
<dbReference type="InterPro" id="IPR038186">
    <property type="entry name" value="CHAD_dom_sf"/>
</dbReference>
<keyword evidence="4" id="KW-1185">Reference proteome</keyword>
<dbReference type="SMART" id="SM00880">
    <property type="entry name" value="CHAD"/>
    <property type="match status" value="1"/>
</dbReference>
<dbReference type="InterPro" id="IPR007899">
    <property type="entry name" value="CHAD_dom"/>
</dbReference>
<evidence type="ECO:0000259" key="1">
    <source>
        <dbReference type="PROSITE" id="PS51707"/>
    </source>
</evidence>
<evidence type="ECO:0000259" key="2">
    <source>
        <dbReference type="PROSITE" id="PS51708"/>
    </source>
</evidence>
<dbReference type="PROSITE" id="PS51707">
    <property type="entry name" value="CYTH"/>
    <property type="match status" value="1"/>
</dbReference>
<gene>
    <name evidence="3" type="ORF">ABID41_001679</name>
</gene>
<dbReference type="InterPro" id="IPR033469">
    <property type="entry name" value="CYTH-like_dom_sf"/>
</dbReference>
<reference evidence="3 4" key="1">
    <citation type="submission" date="2024-06" db="EMBL/GenBank/DDBJ databases">
        <title>Genomic Encyclopedia of Type Strains, Phase IV (KMG-IV): sequencing the most valuable type-strain genomes for metagenomic binning, comparative biology and taxonomic classification.</title>
        <authorList>
            <person name="Goeker M."/>
        </authorList>
    </citation>
    <scope>NUCLEOTIDE SEQUENCE [LARGE SCALE GENOMIC DNA]</scope>
    <source>
        <strain evidence="3 4">DSM 17809</strain>
    </source>
</reference>
<dbReference type="Pfam" id="PF05235">
    <property type="entry name" value="CHAD"/>
    <property type="match status" value="1"/>
</dbReference>
<dbReference type="InterPro" id="IPR039013">
    <property type="entry name" value="YgiF"/>
</dbReference>